<dbReference type="EMBL" id="CP001047">
    <property type="protein sequence ID" value="ACF07119.1"/>
    <property type="molecule type" value="Genomic_DNA"/>
</dbReference>
<gene>
    <name evidence="1" type="ordered locus">MARTH_orf200</name>
</gene>
<dbReference type="HOGENOM" id="CLU_3346083_0_0_14"/>
<dbReference type="STRING" id="243272.MARTH_orf200"/>
<organism evidence="1 2">
    <name type="scientific">Metamycoplasma arthritidis (strain 158L3-1)</name>
    <name type="common">Mycoplasma arthritidis</name>
    <dbReference type="NCBI Taxonomy" id="243272"/>
    <lineage>
        <taxon>Bacteria</taxon>
        <taxon>Bacillati</taxon>
        <taxon>Mycoplasmatota</taxon>
        <taxon>Mycoplasmoidales</taxon>
        <taxon>Metamycoplasmataceae</taxon>
        <taxon>Metamycoplasma</taxon>
    </lineage>
</organism>
<sequence>MKQKSLTSKQAICHNLFSKVWTPLISIDEIIRELEDE</sequence>
<protein>
    <submittedName>
        <fullName evidence="1">Uncharacterized protein</fullName>
    </submittedName>
</protein>
<dbReference type="AlphaFoldDB" id="B3PM67"/>
<dbReference type="KEGG" id="mat:MARTH_orf200"/>
<name>B3PM67_META1</name>
<keyword evidence="2" id="KW-1185">Reference proteome</keyword>
<evidence type="ECO:0000313" key="1">
    <source>
        <dbReference type="EMBL" id="ACF07119.1"/>
    </source>
</evidence>
<reference evidence="1 2" key="1">
    <citation type="journal article" date="2008" name="Infect. Immun.">
        <title>Genome of Mycoplasma arthritidis.</title>
        <authorList>
            <person name="Dybvig K."/>
            <person name="Zuhua C."/>
            <person name="Lao P."/>
            <person name="Jordan D.S."/>
            <person name="French C.T."/>
            <person name="Tu A.H."/>
            <person name="Loraine A.E."/>
        </authorList>
    </citation>
    <scope>NUCLEOTIDE SEQUENCE [LARGE SCALE GENOMIC DNA]</scope>
    <source>
        <strain evidence="1 2">158L3-1</strain>
    </source>
</reference>
<proteinExistence type="predicted"/>
<accession>B3PM67</accession>
<evidence type="ECO:0000313" key="2">
    <source>
        <dbReference type="Proteomes" id="UP000008812"/>
    </source>
</evidence>
<dbReference type="Proteomes" id="UP000008812">
    <property type="component" value="Chromosome"/>
</dbReference>